<feature type="domain" description="B30.2/SPRY" evidence="10">
    <location>
        <begin position="409"/>
        <end position="603"/>
    </location>
</feature>
<evidence type="ECO:0000313" key="11">
    <source>
        <dbReference type="Ensembl" id="ENSSRHP00000009669.1"/>
    </source>
</evidence>
<keyword evidence="12" id="KW-1185">Reference proteome</keyword>
<dbReference type="PRINTS" id="PR01407">
    <property type="entry name" value="BUTYPHLNCDUF"/>
</dbReference>
<dbReference type="SUPFAM" id="SSF49899">
    <property type="entry name" value="Concanavalin A-like lectins/glucanases"/>
    <property type="match status" value="1"/>
</dbReference>
<dbReference type="Ensembl" id="ENSSRHT00000009964.1">
    <property type="protein sequence ID" value="ENSSRHP00000009669.1"/>
    <property type="gene ID" value="ENSSRHG00000005536.1"/>
</dbReference>
<gene>
    <name evidence="11" type="primary">LOC107750110</name>
</gene>
<dbReference type="PANTHER" id="PTHR25465:SF14">
    <property type="entry name" value="E3 UBIQUITIN-PROTEIN LIGASE TRIM65"/>
    <property type="match status" value="1"/>
</dbReference>
<dbReference type="InterPro" id="IPR058030">
    <property type="entry name" value="TRIM8/14/16/25/29/45/65_CC"/>
</dbReference>
<protein>
    <submittedName>
        <fullName evidence="11">E3 ubiquitin/ISG15 ligase TRIM25-like</fullName>
    </submittedName>
</protein>
<dbReference type="InterPro" id="IPR013320">
    <property type="entry name" value="ConA-like_dom_sf"/>
</dbReference>
<evidence type="ECO:0000259" key="10">
    <source>
        <dbReference type="PROSITE" id="PS50188"/>
    </source>
</evidence>
<evidence type="ECO:0000259" key="8">
    <source>
        <dbReference type="PROSITE" id="PS50089"/>
    </source>
</evidence>
<evidence type="ECO:0000256" key="7">
    <source>
        <dbReference type="SAM" id="MobiDB-lite"/>
    </source>
</evidence>
<dbReference type="CDD" id="cd19769">
    <property type="entry name" value="Bbox2_TRIM16-like"/>
    <property type="match status" value="1"/>
</dbReference>
<dbReference type="PROSITE" id="PS00518">
    <property type="entry name" value="ZF_RING_1"/>
    <property type="match status" value="1"/>
</dbReference>
<dbReference type="InterPro" id="IPR003877">
    <property type="entry name" value="SPRY_dom"/>
</dbReference>
<keyword evidence="4" id="KW-0862">Zinc</keyword>
<dbReference type="PROSITE" id="PS50089">
    <property type="entry name" value="ZF_RING_2"/>
    <property type="match status" value="1"/>
</dbReference>
<evidence type="ECO:0000313" key="12">
    <source>
        <dbReference type="Proteomes" id="UP000472270"/>
    </source>
</evidence>
<dbReference type="SMART" id="SM00336">
    <property type="entry name" value="BBOX"/>
    <property type="match status" value="1"/>
</dbReference>
<evidence type="ECO:0000256" key="6">
    <source>
        <dbReference type="PROSITE-ProRule" id="PRU00024"/>
    </source>
</evidence>
<dbReference type="GO" id="GO:0005737">
    <property type="term" value="C:cytoplasm"/>
    <property type="evidence" value="ECO:0007669"/>
    <property type="project" value="UniProtKB-ARBA"/>
</dbReference>
<feature type="region of interest" description="Disordered" evidence="7">
    <location>
        <begin position="344"/>
        <end position="414"/>
    </location>
</feature>
<organism evidence="11 12">
    <name type="scientific">Sinocyclocheilus rhinocerous</name>
    <dbReference type="NCBI Taxonomy" id="307959"/>
    <lineage>
        <taxon>Eukaryota</taxon>
        <taxon>Metazoa</taxon>
        <taxon>Chordata</taxon>
        <taxon>Craniata</taxon>
        <taxon>Vertebrata</taxon>
        <taxon>Euteleostomi</taxon>
        <taxon>Actinopterygii</taxon>
        <taxon>Neopterygii</taxon>
        <taxon>Teleostei</taxon>
        <taxon>Ostariophysi</taxon>
        <taxon>Cypriniformes</taxon>
        <taxon>Cyprinidae</taxon>
        <taxon>Cyprininae</taxon>
        <taxon>Sinocyclocheilus</taxon>
    </lineage>
</organism>
<evidence type="ECO:0000256" key="2">
    <source>
        <dbReference type="ARBA" id="ARBA00022723"/>
    </source>
</evidence>
<dbReference type="InterPro" id="IPR013083">
    <property type="entry name" value="Znf_RING/FYVE/PHD"/>
</dbReference>
<dbReference type="InterPro" id="IPR000315">
    <property type="entry name" value="Znf_B-box"/>
</dbReference>
<dbReference type="InterPro" id="IPR043136">
    <property type="entry name" value="B30.2/SPRY_sf"/>
</dbReference>
<dbReference type="PROSITE" id="PS50119">
    <property type="entry name" value="ZF_BBOX"/>
    <property type="match status" value="1"/>
</dbReference>
<feature type="domain" description="RING-type" evidence="8">
    <location>
        <begin position="13"/>
        <end position="56"/>
    </location>
</feature>
<feature type="compositionally biased region" description="Low complexity" evidence="7">
    <location>
        <begin position="87"/>
        <end position="102"/>
    </location>
</feature>
<keyword evidence="3 6" id="KW-0863">Zinc-finger</keyword>
<sequence>MATTDWALEAFACPICLDILKDPATLPCGHSYCLLCIQKHWDQTAKKGSYECPQCRQHFKPRPVLARSNVLMEALEKLRLSGQDGPDSSVSESPEALSSSDPVGSSGAPGSQTGLYPSLPSSSPQLCPLHQQVLELYCCEDKQCICDECSFLEHKGHRVVRPDEERQKIQQELRKVSDRIQGSIADREKLIQSLPQVSQAHKSSVQQLLVDSQAVFAAVSRSVELSHSQVLELLQTHQKSASSRVEAQTYSLQQEIVSLNQKQEELRRLDSMQDPITFLNTFMAVDTMDQAENAAMEIWSPESVISGVRLCLDAYRQTALNLTKTNLASIFRVVNDAAAQVHSSGQSCDGGLVSSDPQPPSQNTVTEVKSESVKPDAKPKVRASSTATQEHHKKQACPSANPVEASASGCVSNPAPKTREEMLKFRIEPTLDHSSAFRHIRLSDGYRKATLCAEKQNYPEHADRFMFWRQVMCVEPLAGSPYYWEVEWTGPRVTVGVAYKDMKRSASDDSARLGHNTQSWSLYWSGKAFSMWHDGKETALVAPKAKRIGVYLDQQTGLLAFYRVSHNQAQEICSVHTHFDRPLVPSFRFWSGVGSSITICELS</sequence>
<dbReference type="Pfam" id="PF15227">
    <property type="entry name" value="zf-C3HC4_4"/>
    <property type="match status" value="1"/>
</dbReference>
<dbReference type="Pfam" id="PF25600">
    <property type="entry name" value="TRIM_CC"/>
    <property type="match status" value="1"/>
</dbReference>
<keyword evidence="1" id="KW-0399">Innate immunity</keyword>
<proteinExistence type="predicted"/>
<dbReference type="InterPro" id="IPR001870">
    <property type="entry name" value="B30.2/SPRY"/>
</dbReference>
<accession>A0A673GBT7</accession>
<dbReference type="GO" id="GO:0008270">
    <property type="term" value="F:zinc ion binding"/>
    <property type="evidence" value="ECO:0007669"/>
    <property type="project" value="UniProtKB-KW"/>
</dbReference>
<dbReference type="GO" id="GO:0045087">
    <property type="term" value="P:innate immune response"/>
    <property type="evidence" value="ECO:0007669"/>
    <property type="project" value="UniProtKB-KW"/>
</dbReference>
<keyword evidence="5" id="KW-0391">Immunity</keyword>
<evidence type="ECO:0000256" key="1">
    <source>
        <dbReference type="ARBA" id="ARBA00022588"/>
    </source>
</evidence>
<dbReference type="Gene3D" id="3.30.160.60">
    <property type="entry name" value="Classic Zinc Finger"/>
    <property type="match status" value="1"/>
</dbReference>
<evidence type="ECO:0000256" key="5">
    <source>
        <dbReference type="ARBA" id="ARBA00022859"/>
    </source>
</evidence>
<dbReference type="Proteomes" id="UP000472270">
    <property type="component" value="Unassembled WGS sequence"/>
</dbReference>
<name>A0A673GBT7_9TELE</name>
<dbReference type="KEGG" id="srx:107750086"/>
<feature type="region of interest" description="Disordered" evidence="7">
    <location>
        <begin position="81"/>
        <end position="117"/>
    </location>
</feature>
<dbReference type="InterPro" id="IPR051051">
    <property type="entry name" value="E3_ubiq-ligase_TRIM/RNF"/>
</dbReference>
<keyword evidence="2" id="KW-0479">Metal-binding</keyword>
<evidence type="ECO:0000256" key="3">
    <source>
        <dbReference type="ARBA" id="ARBA00022771"/>
    </source>
</evidence>
<dbReference type="InterPro" id="IPR001841">
    <property type="entry name" value="Znf_RING"/>
</dbReference>
<dbReference type="SMART" id="SM00589">
    <property type="entry name" value="PRY"/>
    <property type="match status" value="1"/>
</dbReference>
<dbReference type="Pfam" id="PF00622">
    <property type="entry name" value="SPRY"/>
    <property type="match status" value="1"/>
</dbReference>
<dbReference type="Gene3D" id="3.30.40.10">
    <property type="entry name" value="Zinc/RING finger domain, C3HC4 (zinc finger)"/>
    <property type="match status" value="1"/>
</dbReference>
<feature type="domain" description="B box-type" evidence="9">
    <location>
        <begin position="122"/>
        <end position="162"/>
    </location>
</feature>
<dbReference type="InterPro" id="IPR006574">
    <property type="entry name" value="PRY"/>
</dbReference>
<reference evidence="11" key="1">
    <citation type="submission" date="2025-08" db="UniProtKB">
        <authorList>
            <consortium name="Ensembl"/>
        </authorList>
    </citation>
    <scope>IDENTIFICATION</scope>
</reference>
<feature type="compositionally biased region" description="Basic and acidic residues" evidence="7">
    <location>
        <begin position="368"/>
        <end position="379"/>
    </location>
</feature>
<dbReference type="SUPFAM" id="SSF57845">
    <property type="entry name" value="B-box zinc-binding domain"/>
    <property type="match status" value="1"/>
</dbReference>
<dbReference type="PANTHER" id="PTHR25465">
    <property type="entry name" value="B-BOX DOMAIN CONTAINING"/>
    <property type="match status" value="1"/>
</dbReference>
<dbReference type="OrthoDB" id="6270329at2759"/>
<dbReference type="Gene3D" id="2.60.120.920">
    <property type="match status" value="1"/>
</dbReference>
<dbReference type="SMART" id="SM00184">
    <property type="entry name" value="RING"/>
    <property type="match status" value="1"/>
</dbReference>
<dbReference type="PROSITE" id="PS50188">
    <property type="entry name" value="B302_SPRY"/>
    <property type="match status" value="1"/>
</dbReference>
<dbReference type="InterPro" id="IPR017907">
    <property type="entry name" value="Znf_RING_CS"/>
</dbReference>
<dbReference type="SMART" id="SM00449">
    <property type="entry name" value="SPRY"/>
    <property type="match status" value="1"/>
</dbReference>
<dbReference type="Pfam" id="PF00643">
    <property type="entry name" value="zf-B_box"/>
    <property type="match status" value="1"/>
</dbReference>
<dbReference type="InterPro" id="IPR003879">
    <property type="entry name" value="Butyrophylin_SPRY"/>
</dbReference>
<dbReference type="AlphaFoldDB" id="A0A673GBT7"/>
<evidence type="ECO:0000259" key="9">
    <source>
        <dbReference type="PROSITE" id="PS50119"/>
    </source>
</evidence>
<dbReference type="SUPFAM" id="SSF57850">
    <property type="entry name" value="RING/U-box"/>
    <property type="match status" value="1"/>
</dbReference>
<dbReference type="Pfam" id="PF13765">
    <property type="entry name" value="PRY"/>
    <property type="match status" value="1"/>
</dbReference>
<evidence type="ECO:0000256" key="4">
    <source>
        <dbReference type="ARBA" id="ARBA00022833"/>
    </source>
</evidence>
<reference evidence="11" key="2">
    <citation type="submission" date="2025-09" db="UniProtKB">
        <authorList>
            <consortium name="Ensembl"/>
        </authorList>
    </citation>
    <scope>IDENTIFICATION</scope>
</reference>